<sequence length="276" mass="28877">MARLDYPRTAIITGADQGIGQATALALARAGFDVAFTWHDNAQGAADTKSAIEALGQRAAFAWLDTTDLPTCAPIIEGLAEELGSLGVFVNNVGVGLTCSVLEMEYLQWQRILDTNLNGAFLCLQAAARLLVAGGAGGRIVVVTSIHAHQPRYGFAAYCASKFGLDGLTKTLAVELSEHGITVNAVAPGEIATHLPATETRHPHEIPRPGIPLGHAGAAEEIAEVITFLASPAASYVTGASWEVDGGMAQMGAQGSSHLGNNDWRRATRRGTSLDH</sequence>
<dbReference type="Pfam" id="PF13561">
    <property type="entry name" value="adh_short_C2"/>
    <property type="match status" value="1"/>
</dbReference>
<dbReference type="EMBL" id="QJVC01000029">
    <property type="protein sequence ID" value="PYI37116.1"/>
    <property type="molecule type" value="Genomic_DNA"/>
</dbReference>
<evidence type="ECO:0000256" key="1">
    <source>
        <dbReference type="ARBA" id="ARBA00006484"/>
    </source>
</evidence>
<dbReference type="InterPro" id="IPR050259">
    <property type="entry name" value="SDR"/>
</dbReference>
<dbReference type="NCBIfam" id="NF009384">
    <property type="entry name" value="PRK12743.1"/>
    <property type="match status" value="1"/>
</dbReference>
<evidence type="ECO:0000256" key="2">
    <source>
        <dbReference type="ARBA" id="ARBA00023002"/>
    </source>
</evidence>
<feature type="region of interest" description="Disordered" evidence="3">
    <location>
        <begin position="253"/>
        <end position="276"/>
    </location>
</feature>
<keyword evidence="5" id="KW-1185">Reference proteome</keyword>
<dbReference type="AlphaFoldDB" id="A0A2V5JJ50"/>
<dbReference type="PROSITE" id="PS00061">
    <property type="entry name" value="ADH_SHORT"/>
    <property type="match status" value="1"/>
</dbReference>
<dbReference type="PANTHER" id="PTHR42879:SF2">
    <property type="entry name" value="3-OXOACYL-[ACYL-CARRIER-PROTEIN] REDUCTASE FABG"/>
    <property type="match status" value="1"/>
</dbReference>
<name>A0A2V5JJ50_9MICC</name>
<comment type="caution">
    <text evidence="4">The sequence shown here is derived from an EMBL/GenBank/DDBJ whole genome shotgun (WGS) entry which is preliminary data.</text>
</comment>
<organism evidence="4 5">
    <name type="scientific">Arthrobacter psychrolactophilus</name>
    <dbReference type="NCBI Taxonomy" id="92442"/>
    <lineage>
        <taxon>Bacteria</taxon>
        <taxon>Bacillati</taxon>
        <taxon>Actinomycetota</taxon>
        <taxon>Actinomycetes</taxon>
        <taxon>Micrococcales</taxon>
        <taxon>Micrococcaceae</taxon>
        <taxon>Arthrobacter</taxon>
    </lineage>
</organism>
<dbReference type="Proteomes" id="UP000247980">
    <property type="component" value="Unassembled WGS sequence"/>
</dbReference>
<dbReference type="PRINTS" id="PR00080">
    <property type="entry name" value="SDRFAMILY"/>
</dbReference>
<dbReference type="Gene3D" id="3.40.50.720">
    <property type="entry name" value="NAD(P)-binding Rossmann-like Domain"/>
    <property type="match status" value="1"/>
</dbReference>
<keyword evidence="2" id="KW-0560">Oxidoreductase</keyword>
<dbReference type="InterPro" id="IPR020904">
    <property type="entry name" value="Sc_DH/Rdtase_CS"/>
</dbReference>
<proteinExistence type="inferred from homology"/>
<dbReference type="FunFam" id="3.40.50.720:FF:000084">
    <property type="entry name" value="Short-chain dehydrogenase reductase"/>
    <property type="match status" value="1"/>
</dbReference>
<evidence type="ECO:0000313" key="5">
    <source>
        <dbReference type="Proteomes" id="UP000247980"/>
    </source>
</evidence>
<dbReference type="InterPro" id="IPR036291">
    <property type="entry name" value="NAD(P)-bd_dom_sf"/>
</dbReference>
<dbReference type="GO" id="GO:0032787">
    <property type="term" value="P:monocarboxylic acid metabolic process"/>
    <property type="evidence" value="ECO:0007669"/>
    <property type="project" value="UniProtKB-ARBA"/>
</dbReference>
<dbReference type="PANTHER" id="PTHR42879">
    <property type="entry name" value="3-OXOACYL-(ACYL-CARRIER-PROTEIN) REDUCTASE"/>
    <property type="match status" value="1"/>
</dbReference>
<reference evidence="4 5" key="1">
    <citation type="submission" date="2018-05" db="EMBL/GenBank/DDBJ databases">
        <title>Genetic diversity of glacier-inhabiting Cryobacterium bacteria in China and description of Cryobacterium mengkeensis sp. nov. and Arthrobacter glacialis sp. nov.</title>
        <authorList>
            <person name="Liu Q."/>
            <person name="Xin Y.-H."/>
        </authorList>
    </citation>
    <scope>NUCLEOTIDE SEQUENCE [LARGE SCALE GENOMIC DNA]</scope>
    <source>
        <strain evidence="4 5">B7</strain>
    </source>
</reference>
<dbReference type="SUPFAM" id="SSF51735">
    <property type="entry name" value="NAD(P)-binding Rossmann-fold domains"/>
    <property type="match status" value="1"/>
</dbReference>
<gene>
    <name evidence="4" type="ORF">CVS30_17285</name>
</gene>
<comment type="similarity">
    <text evidence="1">Belongs to the short-chain dehydrogenases/reductases (SDR) family.</text>
</comment>
<dbReference type="PRINTS" id="PR00081">
    <property type="entry name" value="GDHRDH"/>
</dbReference>
<evidence type="ECO:0000256" key="3">
    <source>
        <dbReference type="SAM" id="MobiDB-lite"/>
    </source>
</evidence>
<accession>A0A2V5JJ50</accession>
<protein>
    <submittedName>
        <fullName evidence="4">SDR family oxidoreductase</fullName>
    </submittedName>
</protein>
<dbReference type="RefSeq" id="WP_110486798.1">
    <property type="nucleotide sequence ID" value="NZ_QJVC01000029.1"/>
</dbReference>
<evidence type="ECO:0000313" key="4">
    <source>
        <dbReference type="EMBL" id="PYI37116.1"/>
    </source>
</evidence>
<dbReference type="InterPro" id="IPR002347">
    <property type="entry name" value="SDR_fam"/>
</dbReference>
<dbReference type="OrthoDB" id="4481821at2"/>
<dbReference type="GO" id="GO:0016491">
    <property type="term" value="F:oxidoreductase activity"/>
    <property type="evidence" value="ECO:0007669"/>
    <property type="project" value="UniProtKB-KW"/>
</dbReference>